<dbReference type="Proteomes" id="UP001189429">
    <property type="component" value="Unassembled WGS sequence"/>
</dbReference>
<evidence type="ECO:0008006" key="3">
    <source>
        <dbReference type="Google" id="ProtNLM"/>
    </source>
</evidence>
<reference evidence="1" key="1">
    <citation type="submission" date="2023-10" db="EMBL/GenBank/DDBJ databases">
        <authorList>
            <person name="Chen Y."/>
            <person name="Shah S."/>
            <person name="Dougan E. K."/>
            <person name="Thang M."/>
            <person name="Chan C."/>
        </authorList>
    </citation>
    <scope>NUCLEOTIDE SEQUENCE [LARGE SCALE GENOMIC DNA]</scope>
</reference>
<dbReference type="EMBL" id="CAUYUJ010022432">
    <property type="protein sequence ID" value="CAK0910628.1"/>
    <property type="molecule type" value="Genomic_DNA"/>
</dbReference>
<organism evidence="1 2">
    <name type="scientific">Prorocentrum cordatum</name>
    <dbReference type="NCBI Taxonomy" id="2364126"/>
    <lineage>
        <taxon>Eukaryota</taxon>
        <taxon>Sar</taxon>
        <taxon>Alveolata</taxon>
        <taxon>Dinophyceae</taxon>
        <taxon>Prorocentrales</taxon>
        <taxon>Prorocentraceae</taxon>
        <taxon>Prorocentrum</taxon>
    </lineage>
</organism>
<gene>
    <name evidence="1" type="ORF">PCOR1329_LOCUS84752</name>
</gene>
<feature type="non-terminal residue" evidence="1">
    <location>
        <position position="1"/>
    </location>
</feature>
<sequence>SGGALSQPLLRVHAMDGLVQRLAARLPGVAHAPAGRAPKRRRSEGDCGACGASADPGASCDGCGWAVQLCARCAEEQMLQCEQCHAWVCEWCTAGKCRYCKMPHVCSRCSASRLRHCPRPEC</sequence>
<evidence type="ECO:0000313" key="2">
    <source>
        <dbReference type="Proteomes" id="UP001189429"/>
    </source>
</evidence>
<name>A0ABN9YCW6_9DINO</name>
<keyword evidence="2" id="KW-1185">Reference proteome</keyword>
<protein>
    <recommendedName>
        <fullName evidence="3">RING-type domain-containing protein</fullName>
    </recommendedName>
</protein>
<accession>A0ABN9YCW6</accession>
<comment type="caution">
    <text evidence="1">The sequence shown here is derived from an EMBL/GenBank/DDBJ whole genome shotgun (WGS) entry which is preliminary data.</text>
</comment>
<proteinExistence type="predicted"/>
<evidence type="ECO:0000313" key="1">
    <source>
        <dbReference type="EMBL" id="CAK0910628.1"/>
    </source>
</evidence>